<dbReference type="SUPFAM" id="SSF56112">
    <property type="entry name" value="Protein kinase-like (PK-like)"/>
    <property type="match status" value="1"/>
</dbReference>
<evidence type="ECO:0000256" key="1">
    <source>
        <dbReference type="PROSITE-ProRule" id="PRU10141"/>
    </source>
</evidence>
<proteinExistence type="predicted"/>
<dbReference type="SMART" id="SM00220">
    <property type="entry name" value="S_TKc"/>
    <property type="match status" value="1"/>
</dbReference>
<dbReference type="EMBL" id="JAGQHR010000310">
    <property type="protein sequence ID" value="MCA9728148.1"/>
    <property type="molecule type" value="Genomic_DNA"/>
</dbReference>
<dbReference type="AlphaFoldDB" id="A0A956LZP3"/>
<dbReference type="PRINTS" id="PR00364">
    <property type="entry name" value="DISEASERSIST"/>
</dbReference>
<organism evidence="4 5">
    <name type="scientific">Eiseniibacteriota bacterium</name>
    <dbReference type="NCBI Taxonomy" id="2212470"/>
    <lineage>
        <taxon>Bacteria</taxon>
        <taxon>Candidatus Eiseniibacteriota</taxon>
    </lineage>
</organism>
<dbReference type="PROSITE" id="PS50011">
    <property type="entry name" value="PROTEIN_KINASE_DOM"/>
    <property type="match status" value="1"/>
</dbReference>
<dbReference type="GO" id="GO:0004672">
    <property type="term" value="F:protein kinase activity"/>
    <property type="evidence" value="ECO:0007669"/>
    <property type="project" value="InterPro"/>
</dbReference>
<feature type="binding site" evidence="1">
    <location>
        <position position="99"/>
    </location>
    <ligand>
        <name>ATP</name>
        <dbReference type="ChEBI" id="CHEBI:30616"/>
    </ligand>
</feature>
<sequence>MFSPRVEEILDELLELPAPERAARLEILCLEDDPIRREVASLLAAYEGAGSFLTPTLRGRLHPSDRIGRYRIVAEIGRGAMGIVYLAEDSDLGRNVALKTLTSAAAGDRQRRQRLHAEARMLAAVSQPNIAQVYSFEELPSESVDSVITMEYVPGSTLADKLRNASLSVESTIEFVRQIAAALEAAHAEGVVHRDLKPQNIRITPNGWVKVLDFGLAFHREREPGGAGFPCGTAGYMSPEQAAGVPVEPSTDLWSLGCILFECLTGRLPLTDRETLAEARTALSPVEAARLESLPTAVIELLDGLRRWNPVERPSATRSRRILEEELLRLRARALLHDPTGRPSQETESPPGRPGNLPRRLTEFVGRDRALSELDRVLREHRIVTLTGPGGTGKTRLAIERAKRSRDQYPGGTWFIDLSIVDVGSQVPATAAHALGVRDAPGDAADPIGSIARFLSGNAALVVVDNCEHVIDDVYRWVDEVLDRCPGVTVLATSRLPLGLAEERLFVVPPLRVPDGADSAALASSEAIQLFAARARSRHPSFQLHEDQIATIAAICRRADGLPLAIEIAAGHARTLAVPEILARFEANPLLLGTPARGAPARHRSLAGTVQWSYRLLGRSERLLLERLSAFRGSWTLEAAQSVCVREGLSEWQLLDLIARLVERSLVEVDSLDREQQARYRLLETIQRFAHDRLVRRTDEPEATEERYVAYYLEQVTPRSDEPEVNERWLARVDAERANLQQALSIAIRRGWYARAFSLAAHLTRYWVTAGLWREGGDTLRKLLELRES</sequence>
<accession>A0A956LZP3</accession>
<gene>
    <name evidence="4" type="ORF">KC729_10725</name>
</gene>
<protein>
    <submittedName>
        <fullName evidence="4">Protein kinase</fullName>
    </submittedName>
</protein>
<dbReference type="Gene3D" id="3.40.50.300">
    <property type="entry name" value="P-loop containing nucleotide triphosphate hydrolases"/>
    <property type="match status" value="1"/>
</dbReference>
<dbReference type="Pfam" id="PF25872">
    <property type="entry name" value="HTH_77"/>
    <property type="match status" value="1"/>
</dbReference>
<feature type="region of interest" description="Disordered" evidence="2">
    <location>
        <begin position="334"/>
        <end position="361"/>
    </location>
</feature>
<dbReference type="InterPro" id="IPR058852">
    <property type="entry name" value="HTH_77"/>
</dbReference>
<dbReference type="InterPro" id="IPR011009">
    <property type="entry name" value="Kinase-like_dom_sf"/>
</dbReference>
<comment type="caution">
    <text evidence="4">The sequence shown here is derived from an EMBL/GenBank/DDBJ whole genome shotgun (WGS) entry which is preliminary data.</text>
</comment>
<keyword evidence="1" id="KW-0067">ATP-binding</keyword>
<dbReference type="Gene3D" id="3.30.200.20">
    <property type="entry name" value="Phosphorylase Kinase, domain 1"/>
    <property type="match status" value="1"/>
</dbReference>
<dbReference type="Proteomes" id="UP000697710">
    <property type="component" value="Unassembled WGS sequence"/>
</dbReference>
<reference evidence="4" key="2">
    <citation type="journal article" date="2021" name="Microbiome">
        <title>Successional dynamics and alternative stable states in a saline activated sludge microbial community over 9 years.</title>
        <authorList>
            <person name="Wang Y."/>
            <person name="Ye J."/>
            <person name="Ju F."/>
            <person name="Liu L."/>
            <person name="Boyd J.A."/>
            <person name="Deng Y."/>
            <person name="Parks D.H."/>
            <person name="Jiang X."/>
            <person name="Yin X."/>
            <person name="Woodcroft B.J."/>
            <person name="Tyson G.W."/>
            <person name="Hugenholtz P."/>
            <person name="Polz M.F."/>
            <person name="Zhang T."/>
        </authorList>
    </citation>
    <scope>NUCLEOTIDE SEQUENCE</scope>
    <source>
        <strain evidence="4">HKST-UBA01</strain>
    </source>
</reference>
<evidence type="ECO:0000259" key="3">
    <source>
        <dbReference type="PROSITE" id="PS50011"/>
    </source>
</evidence>
<dbReference type="InterPro" id="IPR000719">
    <property type="entry name" value="Prot_kinase_dom"/>
</dbReference>
<reference evidence="4" key="1">
    <citation type="submission" date="2020-04" db="EMBL/GenBank/DDBJ databases">
        <authorList>
            <person name="Zhang T."/>
        </authorList>
    </citation>
    <scope>NUCLEOTIDE SEQUENCE</scope>
    <source>
        <strain evidence="4">HKST-UBA01</strain>
    </source>
</reference>
<keyword evidence="1" id="KW-0547">Nucleotide-binding</keyword>
<name>A0A956LZP3_UNCEI</name>
<dbReference type="InterPro" id="IPR027417">
    <property type="entry name" value="P-loop_NTPase"/>
</dbReference>
<dbReference type="InterPro" id="IPR017441">
    <property type="entry name" value="Protein_kinase_ATP_BS"/>
</dbReference>
<evidence type="ECO:0000256" key="2">
    <source>
        <dbReference type="SAM" id="MobiDB-lite"/>
    </source>
</evidence>
<dbReference type="PANTHER" id="PTHR47691">
    <property type="entry name" value="REGULATOR-RELATED"/>
    <property type="match status" value="1"/>
</dbReference>
<feature type="domain" description="Protein kinase" evidence="3">
    <location>
        <begin position="70"/>
        <end position="328"/>
    </location>
</feature>
<dbReference type="Gene3D" id="1.10.510.10">
    <property type="entry name" value="Transferase(Phosphotransferase) domain 1"/>
    <property type="match status" value="1"/>
</dbReference>
<dbReference type="CDD" id="cd14014">
    <property type="entry name" value="STKc_PknB_like"/>
    <property type="match status" value="1"/>
</dbReference>
<dbReference type="PROSITE" id="PS00107">
    <property type="entry name" value="PROTEIN_KINASE_ATP"/>
    <property type="match status" value="1"/>
</dbReference>
<dbReference type="PANTHER" id="PTHR47691:SF3">
    <property type="entry name" value="HTH-TYPE TRANSCRIPTIONAL REGULATOR RV0890C-RELATED"/>
    <property type="match status" value="1"/>
</dbReference>
<dbReference type="SUPFAM" id="SSF52540">
    <property type="entry name" value="P-loop containing nucleoside triphosphate hydrolases"/>
    <property type="match status" value="1"/>
</dbReference>
<keyword evidence="4" id="KW-0808">Transferase</keyword>
<keyword evidence="4" id="KW-0418">Kinase</keyword>
<evidence type="ECO:0000313" key="5">
    <source>
        <dbReference type="Proteomes" id="UP000697710"/>
    </source>
</evidence>
<dbReference type="GO" id="GO:0005524">
    <property type="term" value="F:ATP binding"/>
    <property type="evidence" value="ECO:0007669"/>
    <property type="project" value="UniProtKB-UniRule"/>
</dbReference>
<evidence type="ECO:0000313" key="4">
    <source>
        <dbReference type="EMBL" id="MCA9728148.1"/>
    </source>
</evidence>
<dbReference type="Pfam" id="PF00069">
    <property type="entry name" value="Pkinase"/>
    <property type="match status" value="1"/>
</dbReference>
<feature type="non-terminal residue" evidence="4">
    <location>
        <position position="789"/>
    </location>
</feature>